<comment type="caution">
    <text evidence="1">The sequence shown here is derived from an EMBL/GenBank/DDBJ whole genome shotgun (WGS) entry which is preliminary data.</text>
</comment>
<accession>A0AA87ZNZ4</accession>
<gene>
    <name evidence="1" type="ORF">TIFTF001_006950</name>
</gene>
<evidence type="ECO:0000313" key="1">
    <source>
        <dbReference type="EMBL" id="GMN37592.1"/>
    </source>
</evidence>
<keyword evidence="2" id="KW-1185">Reference proteome</keyword>
<evidence type="ECO:0000313" key="2">
    <source>
        <dbReference type="Proteomes" id="UP001187192"/>
    </source>
</evidence>
<dbReference type="AlphaFoldDB" id="A0AA87ZNZ4"/>
<sequence>MGMANEGIPTERGVQIDEIPQVVLANGNPGEENHDAFEVEDVLSSPIYAAAATSTSHVLGF</sequence>
<dbReference type="Proteomes" id="UP001187192">
    <property type="component" value="Unassembled WGS sequence"/>
</dbReference>
<proteinExistence type="predicted"/>
<reference evidence="1" key="1">
    <citation type="submission" date="2023-07" db="EMBL/GenBank/DDBJ databases">
        <title>draft genome sequence of fig (Ficus carica).</title>
        <authorList>
            <person name="Takahashi T."/>
            <person name="Nishimura K."/>
        </authorList>
    </citation>
    <scope>NUCLEOTIDE SEQUENCE</scope>
</reference>
<organism evidence="1 2">
    <name type="scientific">Ficus carica</name>
    <name type="common">Common fig</name>
    <dbReference type="NCBI Taxonomy" id="3494"/>
    <lineage>
        <taxon>Eukaryota</taxon>
        <taxon>Viridiplantae</taxon>
        <taxon>Streptophyta</taxon>
        <taxon>Embryophyta</taxon>
        <taxon>Tracheophyta</taxon>
        <taxon>Spermatophyta</taxon>
        <taxon>Magnoliopsida</taxon>
        <taxon>eudicotyledons</taxon>
        <taxon>Gunneridae</taxon>
        <taxon>Pentapetalae</taxon>
        <taxon>rosids</taxon>
        <taxon>fabids</taxon>
        <taxon>Rosales</taxon>
        <taxon>Moraceae</taxon>
        <taxon>Ficeae</taxon>
        <taxon>Ficus</taxon>
    </lineage>
</organism>
<name>A0AA87ZNZ4_FICCA</name>
<dbReference type="EMBL" id="BTGU01000007">
    <property type="protein sequence ID" value="GMN37592.1"/>
    <property type="molecule type" value="Genomic_DNA"/>
</dbReference>
<protein>
    <submittedName>
        <fullName evidence="1">Uncharacterized protein</fullName>
    </submittedName>
</protein>